<protein>
    <recommendedName>
        <fullName evidence="3">SLH domain-containing protein</fullName>
    </recommendedName>
</protein>
<sequence>MRVRRLLSVVLALVLLLGAAPAPAAAASRGIGLGLGLGLGFLDVPDSDWAWPYVVEMQLKGLMRGVGNGLFQPSAPLTRAEAVTVAVRLMGLEDEAQRLSESRIRELLPYTDRDQIPAWARPYIAVAVDYEIMPIAEDGLLRASEKASRLWVSVLLVRALDYEAEAQAKMTASLPFKDGDLVPASLVGYVAAAVDHELVQGFPDGTFRPNDPITRAQAAALLSRTDRQLGEQGRFRPGYLAGDLVSASERNRTITLSVQGRNRTLSVAADAPVFLDERRAGLDDLPKGARVSVVLDSDERVLMVIAHSPVNLPGVSDVTGEISAIFQPSEMAGGLGLLVLKRSGGKEQTYPLAPQVTATYNGRSIALNQLRVGDKVRLNVIAGVVVAIEVTERGSGTGTEDQIKGTIVSVQPYSISFLGSIRVRVGNSTRTITVAPGAVITREGNRVDLTDLEPGDEVTVRLAGGIAIRITVDKPARTEETVRGEIQSVQPATKNTQARLRLRTEDGRTRTVTLAANVVIRQGNNRLTVADLRQGDQVQVRLVNGVAEEVRVLSRGPLVEEVSGTIQQITPATRTSGPKVTVNTGKATRTVTLASDVSIRHGSRRLQAEDLRVGDEVTITVVDGVGTEITIHKRGPLVEEVSGTLEKVEAATRNQPARVTVKTDGGSRRINLAENVSIRYRNTPLRLEELRVGDQVVVKTVDGVGTEVTVRSRGPLVEEVSGTLEKVEAATRNQPARITVKTDGGSKRISLAEDVSIRYRNTPLRLEELRAGDELVVTTVDGVATEIRVEKRGPLVEQVTGTIEAIYDVSIRFRSSIVVNTGREKVSIDLDPEVQIIHGRQRLEPEDLRVGDRVTVTLKDGVATEIAVTERGPVTEKITGTIVEVYPVSITFRASIDVRTDEGVRNIPLAADASIRRGDSPIRITDLQPGDRVIVTLVDGEAADVLVEEIPAQEVTGQLVAIYHVSIDFSPSLRLYTGDGQQRVLLSPATSYVRDGRRVELDDLQAGDRLRIRLVNGIADRILVEERPEAVELTGTIRAIADDVITLRVNGRQDRKLILAEEAVLTLGEGKIRVSDLRMGDRVTVKARGDVVLQLEVERRTGR</sequence>
<evidence type="ECO:0000313" key="5">
    <source>
        <dbReference type="Proteomes" id="UP000732377"/>
    </source>
</evidence>
<organism evidence="4 5">
    <name type="scientific">Symbiobacterium thermophilum</name>
    <dbReference type="NCBI Taxonomy" id="2734"/>
    <lineage>
        <taxon>Bacteria</taxon>
        <taxon>Bacillati</taxon>
        <taxon>Bacillota</taxon>
        <taxon>Clostridia</taxon>
        <taxon>Eubacteriales</taxon>
        <taxon>Symbiobacteriaceae</taxon>
        <taxon>Symbiobacterium</taxon>
    </lineage>
</organism>
<comment type="caution">
    <text evidence="4">The sequence shown here is derived from an EMBL/GenBank/DDBJ whole genome shotgun (WGS) entry which is preliminary data.</text>
</comment>
<dbReference type="PROSITE" id="PS51272">
    <property type="entry name" value="SLH"/>
    <property type="match status" value="3"/>
</dbReference>
<evidence type="ECO:0000256" key="1">
    <source>
        <dbReference type="ARBA" id="ARBA00022737"/>
    </source>
</evidence>
<evidence type="ECO:0000313" key="4">
    <source>
        <dbReference type="EMBL" id="MBY6276627.1"/>
    </source>
</evidence>
<feature type="signal peptide" evidence="2">
    <location>
        <begin position="1"/>
        <end position="26"/>
    </location>
</feature>
<dbReference type="AlphaFoldDB" id="A0A953I4A2"/>
<keyword evidence="2" id="KW-0732">Signal</keyword>
<dbReference type="Pfam" id="PF00395">
    <property type="entry name" value="SLH"/>
    <property type="match status" value="3"/>
</dbReference>
<dbReference type="Proteomes" id="UP000732377">
    <property type="component" value="Unassembled WGS sequence"/>
</dbReference>
<accession>A0A953I4A2</accession>
<dbReference type="InterPro" id="IPR051465">
    <property type="entry name" value="Cell_Envelope_Struct_Comp"/>
</dbReference>
<dbReference type="PANTHER" id="PTHR43308">
    <property type="entry name" value="OUTER MEMBRANE PROTEIN ALPHA-RELATED"/>
    <property type="match status" value="1"/>
</dbReference>
<dbReference type="EMBL" id="PIUK01000094">
    <property type="protein sequence ID" value="MBY6276627.1"/>
    <property type="molecule type" value="Genomic_DNA"/>
</dbReference>
<feature type="domain" description="SLH" evidence="3">
    <location>
        <begin position="37"/>
        <end position="100"/>
    </location>
</feature>
<feature type="chain" id="PRO_5038062549" description="SLH domain-containing protein" evidence="2">
    <location>
        <begin position="27"/>
        <end position="1103"/>
    </location>
</feature>
<reference evidence="4" key="1">
    <citation type="submission" date="2017-11" db="EMBL/GenBank/DDBJ databases">
        <title>Three new genomes from thermophilic consortium.</title>
        <authorList>
            <person name="Quaggio R."/>
            <person name="Amgarten D."/>
            <person name="Setubal J.C."/>
        </authorList>
    </citation>
    <scope>NUCLEOTIDE SEQUENCE</scope>
    <source>
        <strain evidence="4">ZCTH01-B2</strain>
    </source>
</reference>
<proteinExistence type="predicted"/>
<name>A0A953I4A2_SYMTR</name>
<feature type="domain" description="SLH" evidence="3">
    <location>
        <begin position="173"/>
        <end position="236"/>
    </location>
</feature>
<keyword evidence="1" id="KW-0677">Repeat</keyword>
<feature type="domain" description="SLH" evidence="3">
    <location>
        <begin position="107"/>
        <end position="170"/>
    </location>
</feature>
<gene>
    <name evidence="4" type="ORF">CWE10_10485</name>
</gene>
<evidence type="ECO:0000259" key="3">
    <source>
        <dbReference type="PROSITE" id="PS51272"/>
    </source>
</evidence>
<dbReference type="InterPro" id="IPR001119">
    <property type="entry name" value="SLH_dom"/>
</dbReference>
<evidence type="ECO:0000256" key="2">
    <source>
        <dbReference type="SAM" id="SignalP"/>
    </source>
</evidence>